<proteinExistence type="predicted"/>
<feature type="transmembrane region" description="Helical" evidence="1">
    <location>
        <begin position="7"/>
        <end position="28"/>
    </location>
</feature>
<feature type="transmembrane region" description="Helical" evidence="1">
    <location>
        <begin position="157"/>
        <end position="177"/>
    </location>
</feature>
<gene>
    <name evidence="2" type="ORF">O0955_13935</name>
</gene>
<reference evidence="2" key="1">
    <citation type="submission" date="2022-12" db="EMBL/GenBank/DDBJ databases">
        <title>Genome sequence of HCMS5-2.</title>
        <authorList>
            <person name="Woo H."/>
        </authorList>
    </citation>
    <scope>NUCLEOTIDE SEQUENCE</scope>
    <source>
        <strain evidence="2">HCMS5-2</strain>
    </source>
</reference>
<feature type="transmembrane region" description="Helical" evidence="1">
    <location>
        <begin position="34"/>
        <end position="52"/>
    </location>
</feature>
<protein>
    <submittedName>
        <fullName evidence="2">Uncharacterized protein</fullName>
    </submittedName>
</protein>
<evidence type="ECO:0000313" key="3">
    <source>
        <dbReference type="Proteomes" id="UP001144347"/>
    </source>
</evidence>
<keyword evidence="1" id="KW-0812">Transmembrane</keyword>
<feature type="transmembrane region" description="Helical" evidence="1">
    <location>
        <begin position="59"/>
        <end position="80"/>
    </location>
</feature>
<name>A0ABT4LB27_9SPHI</name>
<feature type="transmembrane region" description="Helical" evidence="1">
    <location>
        <begin position="118"/>
        <end position="137"/>
    </location>
</feature>
<accession>A0ABT4LB27</accession>
<dbReference type="Proteomes" id="UP001144347">
    <property type="component" value="Unassembled WGS sequence"/>
</dbReference>
<keyword evidence="1" id="KW-0472">Membrane</keyword>
<feature type="transmembrane region" description="Helical" evidence="1">
    <location>
        <begin position="86"/>
        <end position="106"/>
    </location>
</feature>
<dbReference type="RefSeq" id="WP_269428160.1">
    <property type="nucleotide sequence ID" value="NZ_JAPWGM010000004.1"/>
</dbReference>
<sequence length="180" mass="20977">MPYTLMGIFFMISAPLKLFTLITAELYINNMPVFHLLAFVEISMVYCFYCYLIQQRINYWGILVLLVFNGLNTLFIQSIYGFNSLAWTLNMILLIVMGLMYFFRLYKDDEDYTPLEQRPTFIIAAAWLIYASGSLFTYLMGTEILSGKPEGFFNNAWVFQSISNISKNLIISYGLWLTKK</sequence>
<keyword evidence="3" id="KW-1185">Reference proteome</keyword>
<comment type="caution">
    <text evidence="2">The sequence shown here is derived from an EMBL/GenBank/DDBJ whole genome shotgun (WGS) entry which is preliminary data.</text>
</comment>
<organism evidence="2 3">
    <name type="scientific">Pedobacter punctiformis</name>
    <dbReference type="NCBI Taxonomy" id="3004097"/>
    <lineage>
        <taxon>Bacteria</taxon>
        <taxon>Pseudomonadati</taxon>
        <taxon>Bacteroidota</taxon>
        <taxon>Sphingobacteriia</taxon>
        <taxon>Sphingobacteriales</taxon>
        <taxon>Sphingobacteriaceae</taxon>
        <taxon>Pedobacter</taxon>
    </lineage>
</organism>
<evidence type="ECO:0000256" key="1">
    <source>
        <dbReference type="SAM" id="Phobius"/>
    </source>
</evidence>
<keyword evidence="1" id="KW-1133">Transmembrane helix</keyword>
<dbReference type="EMBL" id="JAPWGM010000004">
    <property type="protein sequence ID" value="MCZ4245108.1"/>
    <property type="molecule type" value="Genomic_DNA"/>
</dbReference>
<evidence type="ECO:0000313" key="2">
    <source>
        <dbReference type="EMBL" id="MCZ4245108.1"/>
    </source>
</evidence>